<dbReference type="EMBL" id="KB445559">
    <property type="protein sequence ID" value="EMC93877.1"/>
    <property type="molecule type" value="Genomic_DNA"/>
</dbReference>
<name>M2LI64_BAUPA</name>
<dbReference type="RefSeq" id="XP_007678606.1">
    <property type="nucleotide sequence ID" value="XM_007680416.1"/>
</dbReference>
<protein>
    <submittedName>
        <fullName evidence="1">Uncharacterized protein</fullName>
    </submittedName>
</protein>
<dbReference type="KEGG" id="bcom:BAUCODRAFT_36335"/>
<evidence type="ECO:0000313" key="2">
    <source>
        <dbReference type="Proteomes" id="UP000011761"/>
    </source>
</evidence>
<accession>M2LI64</accession>
<reference evidence="1 2" key="1">
    <citation type="journal article" date="2012" name="PLoS Pathog.">
        <title>Diverse lifestyles and strategies of plant pathogenesis encoded in the genomes of eighteen Dothideomycetes fungi.</title>
        <authorList>
            <person name="Ohm R.A."/>
            <person name="Feau N."/>
            <person name="Henrissat B."/>
            <person name="Schoch C.L."/>
            <person name="Horwitz B.A."/>
            <person name="Barry K.W."/>
            <person name="Condon B.J."/>
            <person name="Copeland A.C."/>
            <person name="Dhillon B."/>
            <person name="Glaser F."/>
            <person name="Hesse C.N."/>
            <person name="Kosti I."/>
            <person name="LaButti K."/>
            <person name="Lindquist E.A."/>
            <person name="Lucas S."/>
            <person name="Salamov A.A."/>
            <person name="Bradshaw R.E."/>
            <person name="Ciuffetti L."/>
            <person name="Hamelin R.C."/>
            <person name="Kema G.H.J."/>
            <person name="Lawrence C."/>
            <person name="Scott J.A."/>
            <person name="Spatafora J.W."/>
            <person name="Turgeon B.G."/>
            <person name="de Wit P.J.G.M."/>
            <person name="Zhong S."/>
            <person name="Goodwin S.B."/>
            <person name="Grigoriev I.V."/>
        </authorList>
    </citation>
    <scope>NUCLEOTIDE SEQUENCE [LARGE SCALE GENOMIC DNA]</scope>
    <source>
        <strain evidence="1 2">UAMH 10762</strain>
    </source>
</reference>
<gene>
    <name evidence="1" type="ORF">BAUCODRAFT_36335</name>
</gene>
<organism evidence="1 2">
    <name type="scientific">Baudoinia panamericana (strain UAMH 10762)</name>
    <name type="common">Angels' share fungus</name>
    <name type="synonym">Baudoinia compniacensis (strain UAMH 10762)</name>
    <dbReference type="NCBI Taxonomy" id="717646"/>
    <lineage>
        <taxon>Eukaryota</taxon>
        <taxon>Fungi</taxon>
        <taxon>Dikarya</taxon>
        <taxon>Ascomycota</taxon>
        <taxon>Pezizomycotina</taxon>
        <taxon>Dothideomycetes</taxon>
        <taxon>Dothideomycetidae</taxon>
        <taxon>Mycosphaerellales</taxon>
        <taxon>Teratosphaeriaceae</taxon>
        <taxon>Baudoinia</taxon>
    </lineage>
</organism>
<dbReference type="GeneID" id="19112931"/>
<keyword evidence="2" id="KW-1185">Reference proteome</keyword>
<proteinExistence type="predicted"/>
<dbReference type="AlphaFoldDB" id="M2LI64"/>
<sequence>MSLGKCNAISCEGFFRQHIRNLPFIIRIHDASSLLKKLLVCLPSHVRQLAYASGRFLDIKGSKVLPRCSEQS</sequence>
<dbReference type="Proteomes" id="UP000011761">
    <property type="component" value="Unassembled WGS sequence"/>
</dbReference>
<dbReference type="HOGENOM" id="CLU_2721826_0_0_1"/>
<evidence type="ECO:0000313" key="1">
    <source>
        <dbReference type="EMBL" id="EMC93877.1"/>
    </source>
</evidence>